<dbReference type="PANTHER" id="PTHR32063:SF0">
    <property type="entry name" value="SWARMING MOTILITY PROTEIN SWRC"/>
    <property type="match status" value="1"/>
</dbReference>
<gene>
    <name evidence="2" type="ORF">S12H4_16736</name>
</gene>
<dbReference type="EMBL" id="BARW01008118">
    <property type="protein sequence ID" value="GAI80566.1"/>
    <property type="molecule type" value="Genomic_DNA"/>
</dbReference>
<feature type="transmembrane region" description="Helical" evidence="1">
    <location>
        <begin position="53"/>
        <end position="79"/>
    </location>
</feature>
<dbReference type="Pfam" id="PF00873">
    <property type="entry name" value="ACR_tran"/>
    <property type="match status" value="1"/>
</dbReference>
<keyword evidence="1" id="KW-1133">Transmembrane helix</keyword>
<evidence type="ECO:0000313" key="2">
    <source>
        <dbReference type="EMBL" id="GAI80566.1"/>
    </source>
</evidence>
<organism evidence="2">
    <name type="scientific">marine sediment metagenome</name>
    <dbReference type="NCBI Taxonomy" id="412755"/>
    <lineage>
        <taxon>unclassified sequences</taxon>
        <taxon>metagenomes</taxon>
        <taxon>ecological metagenomes</taxon>
    </lineage>
</organism>
<keyword evidence="1" id="KW-0472">Membrane</keyword>
<feature type="transmembrane region" description="Helical" evidence="1">
    <location>
        <begin position="21"/>
        <end position="41"/>
    </location>
</feature>
<dbReference type="GO" id="GO:0042910">
    <property type="term" value="F:xenobiotic transmembrane transporter activity"/>
    <property type="evidence" value="ECO:0007669"/>
    <property type="project" value="TreeGrafter"/>
</dbReference>
<name>X1SN49_9ZZZZ</name>
<feature type="non-terminal residue" evidence="2">
    <location>
        <position position="1"/>
    </location>
</feature>
<dbReference type="SUPFAM" id="SSF82866">
    <property type="entry name" value="Multidrug efflux transporter AcrB transmembrane domain"/>
    <property type="match status" value="1"/>
</dbReference>
<keyword evidence="1" id="KW-0812">Transmembrane</keyword>
<evidence type="ECO:0000256" key="1">
    <source>
        <dbReference type="SAM" id="Phobius"/>
    </source>
</evidence>
<dbReference type="PANTHER" id="PTHR32063">
    <property type="match status" value="1"/>
</dbReference>
<comment type="caution">
    <text evidence="2">The sequence shown here is derived from an EMBL/GenBank/DDBJ whole genome shotgun (WGS) entry which is preliminary data.</text>
</comment>
<protein>
    <recommendedName>
        <fullName evidence="3">Acriflavin resistance protein</fullName>
    </recommendedName>
</protein>
<dbReference type="GO" id="GO:0005886">
    <property type="term" value="C:plasma membrane"/>
    <property type="evidence" value="ECO:0007669"/>
    <property type="project" value="TreeGrafter"/>
</dbReference>
<evidence type="ECO:0008006" key="3">
    <source>
        <dbReference type="Google" id="ProtNLM"/>
    </source>
</evidence>
<proteinExistence type="predicted"/>
<reference evidence="2" key="1">
    <citation type="journal article" date="2014" name="Front. Microbiol.">
        <title>High frequency of phylogenetically diverse reductive dehalogenase-homologous genes in deep subseafloor sedimentary metagenomes.</title>
        <authorList>
            <person name="Kawai M."/>
            <person name="Futagami T."/>
            <person name="Toyoda A."/>
            <person name="Takaki Y."/>
            <person name="Nishi S."/>
            <person name="Hori S."/>
            <person name="Arai W."/>
            <person name="Tsubouchi T."/>
            <person name="Morono Y."/>
            <person name="Uchiyama I."/>
            <person name="Ito T."/>
            <person name="Fujiyama A."/>
            <person name="Inagaki F."/>
            <person name="Takami H."/>
        </authorList>
    </citation>
    <scope>NUCLEOTIDE SEQUENCE</scope>
    <source>
        <strain evidence="2">Expedition CK06-06</strain>
    </source>
</reference>
<dbReference type="InterPro" id="IPR001036">
    <property type="entry name" value="Acrflvin-R"/>
</dbReference>
<sequence>NQLKREGLSRIEAIVQAGHHRIRPIIITSLTTILALFPLTLGVGESAALRSPMALAVIGGLATSTILTLIVIPCVYYVLDQVKEKIT</sequence>
<dbReference type="AlphaFoldDB" id="X1SN49"/>
<dbReference type="Gene3D" id="1.20.1640.10">
    <property type="entry name" value="Multidrug efflux transporter AcrB transmembrane domain"/>
    <property type="match status" value="1"/>
</dbReference>
<accession>X1SN49</accession>